<feature type="domain" description="Calcineurin-like phosphoesterase" evidence="2">
    <location>
        <begin position="10"/>
        <end position="256"/>
    </location>
</feature>
<dbReference type="RefSeq" id="WP_176992393.1">
    <property type="nucleotide sequence ID" value="NZ_JACARL010000029.1"/>
</dbReference>
<evidence type="ECO:0000313" key="4">
    <source>
        <dbReference type="EMBL" id="NWE07178.1"/>
    </source>
</evidence>
<dbReference type="Proteomes" id="UP000563268">
    <property type="component" value="Unassembled WGS sequence"/>
</dbReference>
<dbReference type="Gene3D" id="3.40.50.300">
    <property type="entry name" value="P-loop containing nucleotide triphosphate hydrolases"/>
    <property type="match status" value="1"/>
</dbReference>
<evidence type="ECO:0000256" key="1">
    <source>
        <dbReference type="SAM" id="MobiDB-lite"/>
    </source>
</evidence>
<feature type="compositionally biased region" description="Polar residues" evidence="1">
    <location>
        <begin position="340"/>
        <end position="356"/>
    </location>
</feature>
<protein>
    <submittedName>
        <fullName evidence="5">Metallophosphoesterase</fullName>
    </submittedName>
</protein>
<dbReference type="SUPFAM" id="SSF52540">
    <property type="entry name" value="P-loop containing nucleoside triphosphate hydrolases"/>
    <property type="match status" value="1"/>
</dbReference>
<comment type="caution">
    <text evidence="5">The sequence shown here is derived from an EMBL/GenBank/DDBJ whole genome shotgun (WGS) entry which is preliminary data.</text>
</comment>
<evidence type="ECO:0000313" key="5">
    <source>
        <dbReference type="EMBL" id="NWE81472.1"/>
    </source>
</evidence>
<dbReference type="GO" id="GO:0016787">
    <property type="term" value="F:hydrolase activity"/>
    <property type="evidence" value="ECO:0007669"/>
    <property type="project" value="InterPro"/>
</dbReference>
<evidence type="ECO:0000259" key="3">
    <source>
        <dbReference type="Pfam" id="PF25201"/>
    </source>
</evidence>
<evidence type="ECO:0000313" key="6">
    <source>
        <dbReference type="Proteomes" id="UP000563268"/>
    </source>
</evidence>
<dbReference type="InterPro" id="IPR011990">
    <property type="entry name" value="TPR-like_helical_dom_sf"/>
</dbReference>
<feature type="domain" description="Novel STAND NTPase 6" evidence="3">
    <location>
        <begin position="361"/>
        <end position="507"/>
    </location>
</feature>
<organism evidence="5 7">
    <name type="scientific">Pseudomonas edaphica</name>
    <dbReference type="NCBI Taxonomy" id="2006980"/>
    <lineage>
        <taxon>Bacteria</taxon>
        <taxon>Pseudomonadati</taxon>
        <taxon>Pseudomonadota</taxon>
        <taxon>Gammaproteobacteria</taxon>
        <taxon>Pseudomonadales</taxon>
        <taxon>Pseudomonadaceae</taxon>
        <taxon>Pseudomonas</taxon>
    </lineage>
</organism>
<dbReference type="PANTHER" id="PTHR31302:SF0">
    <property type="entry name" value="TRANSMEMBRANE PROTEIN WITH METALLOPHOSPHOESTERASE DOMAIN"/>
    <property type="match status" value="1"/>
</dbReference>
<dbReference type="AlphaFoldDB" id="A0A7Y8FLD4"/>
<dbReference type="Proteomes" id="UP000590218">
    <property type="component" value="Unassembled WGS sequence"/>
</dbReference>
<dbReference type="EMBL" id="JACARM010000019">
    <property type="protein sequence ID" value="NWE07178.1"/>
    <property type="molecule type" value="Genomic_DNA"/>
</dbReference>
<dbReference type="PANTHER" id="PTHR31302">
    <property type="entry name" value="TRANSMEMBRANE PROTEIN WITH METALLOPHOSPHOESTERASE DOMAIN-RELATED"/>
    <property type="match status" value="1"/>
</dbReference>
<accession>A0A7Y8FLD4</accession>
<dbReference type="InterPro" id="IPR004843">
    <property type="entry name" value="Calcineurin-like_PHP"/>
</dbReference>
<sequence length="1020" mass="116306">MITDNKLTWLHLSDIHFHPKTGWRDEGIQNELISYLRSRFSKDLPKPDLVFCTGDIAFGESKDAPMSQQYDTAITFFNELLACCELSADRLFLVPGNHDVNRREISDDQQARLVEMAGSSREHVSAINQRFADNSRDHRSAMERLQNYGEFIKKYRPELHNQKNHIYAKTVDINGYRVGVAGFNSAWSCAGPEDDRHIWLAAKWQFKHMEKELHESNIKIGLIHHPFDWLNEGERQYAEEQSSKSLDFLLHGHTHSAWVKPSMNCTVLAAGAVGAGSPEEFGVNLVTFNKNNGDCCVHLFGYREGWVIRPVPQLAPDAKWHFTTSARPPDTNDDQRKTVETQVNKSAQKQPTRTNISNQRLFGRADLLTAICEKLTHRNNLALYGISGNGKTTLIKELHKQPAFKDMRFVDIHCGRQMTTNELFRRLVDVLQNRSEELQPPTGTLNQQIEELKSLYPSAEKSFIWLNNAHLLTDEGNWRNADLEVLLDALIEAFPNWIFVFELNEKPQLDYFGRSCPLVEVPGLTKQALAEFFNATTPKGMEEKWKYKSSDLNAIYQWLGGGHGGTAHTLAAELLSIIAKEQNVSPLEVYLIQRHKVVDRLDERLLSVIYDEVLNDASKKLIKILALYRYAIPQDHADDLEDGVGSTNGWQKLRKLGLLPIDSNKDHFLHGFVSSWVRQKQLGLTDVDIQDDYEKTIPAEVSSSHSLIAKCWQKQIGRQKELLNFQRANEAFYHLLCSGELGEIDSWIEHLTGQDIGWTKKGLWSVYNSRRETNESVQRQQEVLQLLVNVWPLDHKAWRFLGECQQKTEGLESDDTLKSFERSLSLSPSYAPYLANLGKAMLSRGKKSANDFLAILETYKHNYPRAIDNYVQSIQNSCIQLVIDEDTASMQRLEAIRSGSTNPAYYNEEANHTLLNHEDPESALKILDLAVTAGISNTHSAIIRCKALQKFGRGPEASILRTQLISTGIRNAFIYNDEAAYQLDTMNDREKAIELMKECQINKCDDRVTSKIYKRALSFK</sequence>
<dbReference type="InterPro" id="IPR027417">
    <property type="entry name" value="P-loop_NTPase"/>
</dbReference>
<dbReference type="Gene3D" id="3.60.21.10">
    <property type="match status" value="1"/>
</dbReference>
<dbReference type="Pfam" id="PF00149">
    <property type="entry name" value="Metallophos"/>
    <property type="match status" value="1"/>
</dbReference>
<dbReference type="InterPro" id="IPR057575">
    <property type="entry name" value="nSTAND6_dom"/>
</dbReference>
<proteinExistence type="predicted"/>
<dbReference type="Gene3D" id="1.25.40.10">
    <property type="entry name" value="Tetratricopeptide repeat domain"/>
    <property type="match status" value="1"/>
</dbReference>
<dbReference type="InterPro" id="IPR029052">
    <property type="entry name" value="Metallo-depent_PP-like"/>
</dbReference>
<dbReference type="InterPro" id="IPR051158">
    <property type="entry name" value="Metallophosphoesterase_sf"/>
</dbReference>
<evidence type="ECO:0000259" key="2">
    <source>
        <dbReference type="Pfam" id="PF00149"/>
    </source>
</evidence>
<dbReference type="SUPFAM" id="SSF56300">
    <property type="entry name" value="Metallo-dependent phosphatases"/>
    <property type="match status" value="1"/>
</dbReference>
<dbReference type="EMBL" id="JACARL010000029">
    <property type="protein sequence ID" value="NWE81472.1"/>
    <property type="molecule type" value="Genomic_DNA"/>
</dbReference>
<name>A0A7Y8FLD4_9PSED</name>
<reference evidence="6 7" key="1">
    <citation type="submission" date="2020-04" db="EMBL/GenBank/DDBJ databases">
        <title>Molecular characterization of pseudomonads from Agaricus bisporus reveal novel blotch 2 pathogens in Western Europe.</title>
        <authorList>
            <person name="Taparia T."/>
            <person name="Krijger M."/>
            <person name="Haynes E."/>
            <person name="Elpinstone J.G."/>
            <person name="Noble R."/>
            <person name="Van Der Wolf J."/>
        </authorList>
    </citation>
    <scope>NUCLEOTIDE SEQUENCE [LARGE SCALE GENOMIC DNA]</scope>
    <source>
        <strain evidence="5 7">K6002</strain>
        <strain evidence="4 6">K7002</strain>
    </source>
</reference>
<gene>
    <name evidence="4" type="ORF">HX788_08740</name>
    <name evidence="5" type="ORF">HX795_05140</name>
</gene>
<feature type="region of interest" description="Disordered" evidence="1">
    <location>
        <begin position="322"/>
        <end position="356"/>
    </location>
</feature>
<dbReference type="Pfam" id="PF25201">
    <property type="entry name" value="nSTAND6"/>
    <property type="match status" value="1"/>
</dbReference>
<dbReference type="SUPFAM" id="SSF48452">
    <property type="entry name" value="TPR-like"/>
    <property type="match status" value="1"/>
</dbReference>
<evidence type="ECO:0000313" key="7">
    <source>
        <dbReference type="Proteomes" id="UP000590218"/>
    </source>
</evidence>